<dbReference type="HOGENOM" id="CLU_1937519_0_0_1"/>
<accession>C0NHS4</accession>
<keyword evidence="2" id="KW-1185">Reference proteome</keyword>
<dbReference type="AlphaFoldDB" id="C0NHS4"/>
<evidence type="ECO:0000313" key="1">
    <source>
        <dbReference type="EMBL" id="EEH09359.1"/>
    </source>
</evidence>
<organism evidence="1 2">
    <name type="scientific">Ajellomyces capsulatus (strain G186AR / H82 / ATCC MYA-2454 / RMSCC 2432)</name>
    <name type="common">Darling's disease fungus</name>
    <name type="synonym">Histoplasma capsulatum</name>
    <dbReference type="NCBI Taxonomy" id="447093"/>
    <lineage>
        <taxon>Eukaryota</taxon>
        <taxon>Fungi</taxon>
        <taxon>Dikarya</taxon>
        <taxon>Ascomycota</taxon>
        <taxon>Pezizomycotina</taxon>
        <taxon>Eurotiomycetes</taxon>
        <taxon>Eurotiomycetidae</taxon>
        <taxon>Onygenales</taxon>
        <taxon>Ajellomycetaceae</taxon>
        <taxon>Histoplasma</taxon>
    </lineage>
</organism>
<protein>
    <submittedName>
        <fullName evidence="1">Uncharacterized protein</fullName>
    </submittedName>
</protein>
<dbReference type="RefSeq" id="XP_045289840.1">
    <property type="nucleotide sequence ID" value="XM_045429945.1"/>
</dbReference>
<dbReference type="VEuPathDB" id="FungiDB:I7I50_10033"/>
<proteinExistence type="predicted"/>
<evidence type="ECO:0000313" key="2">
    <source>
        <dbReference type="Proteomes" id="UP000001631"/>
    </source>
</evidence>
<dbReference type="Proteomes" id="UP000001631">
    <property type="component" value="Unassembled WGS sequence"/>
</dbReference>
<sequence length="130" mass="14247">MAEAQWAATSILGQSVENLAALKHHCQTLAVEPLNSCKPKNLKEIKRLSRRGGPDLSDLGTPLITKAPSTTAYNRNFSNIWLITVSIPLDKSTLMARNQQNQIIGLSSMNDLWNSELPSASHSEIKPLAK</sequence>
<dbReference type="InParanoid" id="C0NHS4"/>
<reference evidence="1" key="1">
    <citation type="submission" date="2009-02" db="EMBL/GenBank/DDBJ databases">
        <title>The Genome Sequence of Ajellomyces capsulatus strain G186AR.</title>
        <authorList>
            <consortium name="The Broad Institute Genome Sequencing Platform"/>
            <person name="Champion M."/>
            <person name="Cuomo C."/>
            <person name="Ma L.-J."/>
            <person name="Henn M.R."/>
            <person name="Sil A."/>
            <person name="Goldman B."/>
            <person name="Young S.K."/>
            <person name="Kodira C.D."/>
            <person name="Zeng Q."/>
            <person name="Koehrsen M."/>
            <person name="Alvarado L."/>
            <person name="Berlin A."/>
            <person name="Borenstein D."/>
            <person name="Chen Z."/>
            <person name="Engels R."/>
            <person name="Freedman E."/>
            <person name="Gellesch M."/>
            <person name="Goldberg J."/>
            <person name="Griggs A."/>
            <person name="Gujja S."/>
            <person name="Heiman D."/>
            <person name="Hepburn T."/>
            <person name="Howarth C."/>
            <person name="Jen D."/>
            <person name="Larson L."/>
            <person name="Lewis B."/>
            <person name="Mehta T."/>
            <person name="Park D."/>
            <person name="Pearson M."/>
            <person name="Roberts A."/>
            <person name="Saif S."/>
            <person name="Shea T."/>
            <person name="Shenoy N."/>
            <person name="Sisk P."/>
            <person name="Stolte C."/>
            <person name="Sykes S."/>
            <person name="Walk T."/>
            <person name="White J."/>
            <person name="Yandava C."/>
            <person name="Klein B."/>
            <person name="McEwen J.G."/>
            <person name="Puccia R."/>
            <person name="Goldman G.H."/>
            <person name="Felipe M.S."/>
            <person name="Nino-Vega G."/>
            <person name="San-Blas G."/>
            <person name="Taylor J."/>
            <person name="Mendoza L."/>
            <person name="Galagan J."/>
            <person name="Nusbaum C."/>
            <person name="Birren B."/>
        </authorList>
    </citation>
    <scope>NUCLEOTIDE SEQUENCE</scope>
    <source>
        <strain evidence="1">G186AR</strain>
    </source>
</reference>
<name>C0NHS4_AJECG</name>
<dbReference type="STRING" id="447093.C0NHS4"/>
<dbReference type="GeneID" id="69035912"/>
<dbReference type="EMBL" id="GG663365">
    <property type="protein sequence ID" value="EEH09359.1"/>
    <property type="molecule type" value="Genomic_DNA"/>
</dbReference>
<gene>
    <name evidence="1" type="ORF">HCBG_02896</name>
</gene>